<accession>A0ACC2DZC7</accession>
<proteinExistence type="predicted"/>
<dbReference type="Proteomes" id="UP001162992">
    <property type="component" value="Chromosome 4"/>
</dbReference>
<dbReference type="EMBL" id="CM055095">
    <property type="protein sequence ID" value="KAJ7559510.1"/>
    <property type="molecule type" value="Genomic_DNA"/>
</dbReference>
<name>A0ACC2DZC7_DIPCM</name>
<sequence length="502" mass="55424">MERELVREVRTVFSFAVIYCLVFSRVVKVRGAFSRDNYLEALSKSILFYEGQRSGKLPPNQRVTWREDSGLSDGSSQNVDLTGGYYDAGDHVKFGFPMAFTATLLSWSVIENADELQRAGELLNAQTAIRWATDYLLKAACHPIALWVQVGNPYSDHSCWERPEQMDTPRIAYQVTPQNPGSDVAAETAAALAAASLVFQHNNPSYSAKLLSTAKQVFTFADQHRGCYSDSLGYAVSPFYTSYSGYKDELLWGASWLYKASQDESYLQYIRDNGAALGGTSETYLLSWDNKYCGAQILLTKEFFSGCGNDLEIYKTVADECICSMIPGTPSSSTKFTPGGLLYVEGESNLQYVTNAAFVLLTYSKYLASSSHTVSCGNTLLQPEQLASFAKKQVDYILGDNPSGFSYMVGFGSKYPQHVHHRASSLPSLRTYSNKIQCNDGFAWYRSETPNPNEHMGAVVGGPDQNDYFSDNRADYQQAEPATYMNAGLIGALAQISAASSY</sequence>
<evidence type="ECO:0000313" key="2">
    <source>
        <dbReference type="Proteomes" id="UP001162992"/>
    </source>
</evidence>
<keyword evidence="2" id="KW-1185">Reference proteome</keyword>
<gene>
    <name evidence="1" type="ORF">O6H91_04G088600</name>
</gene>
<protein>
    <submittedName>
        <fullName evidence="1">Uncharacterized protein</fullName>
    </submittedName>
</protein>
<comment type="caution">
    <text evidence="1">The sequence shown here is derived from an EMBL/GenBank/DDBJ whole genome shotgun (WGS) entry which is preliminary data.</text>
</comment>
<evidence type="ECO:0000313" key="1">
    <source>
        <dbReference type="EMBL" id="KAJ7559510.1"/>
    </source>
</evidence>
<reference evidence="2" key="1">
    <citation type="journal article" date="2024" name="Proc. Natl. Acad. Sci. U.S.A.">
        <title>Extraordinary preservation of gene collinearity over three hundred million years revealed in homosporous lycophytes.</title>
        <authorList>
            <person name="Li C."/>
            <person name="Wickell D."/>
            <person name="Kuo L.Y."/>
            <person name="Chen X."/>
            <person name="Nie B."/>
            <person name="Liao X."/>
            <person name="Peng D."/>
            <person name="Ji J."/>
            <person name="Jenkins J."/>
            <person name="Williams M."/>
            <person name="Shu S."/>
            <person name="Plott C."/>
            <person name="Barry K."/>
            <person name="Rajasekar S."/>
            <person name="Grimwood J."/>
            <person name="Han X."/>
            <person name="Sun S."/>
            <person name="Hou Z."/>
            <person name="He W."/>
            <person name="Dai G."/>
            <person name="Sun C."/>
            <person name="Schmutz J."/>
            <person name="Leebens-Mack J.H."/>
            <person name="Li F.W."/>
            <person name="Wang L."/>
        </authorList>
    </citation>
    <scope>NUCLEOTIDE SEQUENCE [LARGE SCALE GENOMIC DNA]</scope>
    <source>
        <strain evidence="2">cv. PW_Plant_1</strain>
    </source>
</reference>
<organism evidence="1 2">
    <name type="scientific">Diphasiastrum complanatum</name>
    <name type="common">Issler's clubmoss</name>
    <name type="synonym">Lycopodium complanatum</name>
    <dbReference type="NCBI Taxonomy" id="34168"/>
    <lineage>
        <taxon>Eukaryota</taxon>
        <taxon>Viridiplantae</taxon>
        <taxon>Streptophyta</taxon>
        <taxon>Embryophyta</taxon>
        <taxon>Tracheophyta</taxon>
        <taxon>Lycopodiopsida</taxon>
        <taxon>Lycopodiales</taxon>
        <taxon>Lycopodiaceae</taxon>
        <taxon>Lycopodioideae</taxon>
        <taxon>Diphasiastrum</taxon>
    </lineage>
</organism>